<dbReference type="NCBIfam" id="NF005061">
    <property type="entry name" value="PRK06474.1"/>
    <property type="match status" value="1"/>
</dbReference>
<protein>
    <submittedName>
        <fullName evidence="2">ArsR family transcriptional regulator</fullName>
    </submittedName>
</protein>
<dbReference type="SUPFAM" id="SSF46785">
    <property type="entry name" value="Winged helix' DNA-binding domain"/>
    <property type="match status" value="1"/>
</dbReference>
<organism evidence="2 3">
    <name type="scientific">Paenibacillus antri</name>
    <dbReference type="NCBI Taxonomy" id="2582848"/>
    <lineage>
        <taxon>Bacteria</taxon>
        <taxon>Bacillati</taxon>
        <taxon>Bacillota</taxon>
        <taxon>Bacilli</taxon>
        <taxon>Bacillales</taxon>
        <taxon>Paenibacillaceae</taxon>
        <taxon>Paenibacillus</taxon>
    </lineage>
</organism>
<dbReference type="AlphaFoldDB" id="A0A5R9GHL1"/>
<dbReference type="InterPro" id="IPR011991">
    <property type="entry name" value="ArsR-like_HTH"/>
</dbReference>
<keyword evidence="1" id="KW-0238">DNA-binding</keyword>
<dbReference type="RefSeq" id="WP_138195641.1">
    <property type="nucleotide sequence ID" value="NZ_VCIW01000012.1"/>
</dbReference>
<dbReference type="Gene3D" id="1.10.10.10">
    <property type="entry name" value="Winged helix-like DNA-binding domain superfamily/Winged helix DNA-binding domain"/>
    <property type="match status" value="1"/>
</dbReference>
<accession>A0A5R9GHL1</accession>
<dbReference type="Proteomes" id="UP000309676">
    <property type="component" value="Unassembled WGS sequence"/>
</dbReference>
<evidence type="ECO:0000256" key="1">
    <source>
        <dbReference type="ARBA" id="ARBA00023125"/>
    </source>
</evidence>
<proteinExistence type="predicted"/>
<dbReference type="InterPro" id="IPR036388">
    <property type="entry name" value="WH-like_DNA-bd_sf"/>
</dbReference>
<dbReference type="InterPro" id="IPR036390">
    <property type="entry name" value="WH_DNA-bd_sf"/>
</dbReference>
<dbReference type="OrthoDB" id="5949858at2"/>
<dbReference type="EMBL" id="VCIW01000012">
    <property type="protein sequence ID" value="TLS50955.1"/>
    <property type="molecule type" value="Genomic_DNA"/>
</dbReference>
<dbReference type="GO" id="GO:0003677">
    <property type="term" value="F:DNA binding"/>
    <property type="evidence" value="ECO:0007669"/>
    <property type="project" value="UniProtKB-KW"/>
</dbReference>
<dbReference type="Gene3D" id="6.10.140.2180">
    <property type="match status" value="1"/>
</dbReference>
<sequence>MSEQKADLILHPVRMRIIQCLIGGAPKTAQQLQELLPDVPQATLYRHLKKLSDANMLAIAEERPNRGTVERWYTLPERAAELTADDLRAASPEDHLAFFMKFASHLIGQYGRYVRKPGLDLLADGVSYRQIALQLSDEEHLRLLASIRELFAEAARNEPSPERRNRLYSVIAFPE</sequence>
<name>A0A5R9GHL1_9BACL</name>
<dbReference type="Pfam" id="PF12840">
    <property type="entry name" value="HTH_20"/>
    <property type="match status" value="1"/>
</dbReference>
<evidence type="ECO:0000313" key="3">
    <source>
        <dbReference type="Proteomes" id="UP000309676"/>
    </source>
</evidence>
<reference evidence="2 3" key="1">
    <citation type="submission" date="2019-05" db="EMBL/GenBank/DDBJ databases">
        <authorList>
            <person name="Narsing Rao M.P."/>
            <person name="Li W.J."/>
        </authorList>
    </citation>
    <scope>NUCLEOTIDE SEQUENCE [LARGE SCALE GENOMIC DNA]</scope>
    <source>
        <strain evidence="2 3">SYSU_K30003</strain>
    </source>
</reference>
<comment type="caution">
    <text evidence="2">The sequence shown here is derived from an EMBL/GenBank/DDBJ whole genome shotgun (WGS) entry which is preliminary data.</text>
</comment>
<keyword evidence="3" id="KW-1185">Reference proteome</keyword>
<gene>
    <name evidence="2" type="ORF">FE782_18075</name>
</gene>
<dbReference type="CDD" id="cd00090">
    <property type="entry name" value="HTH_ARSR"/>
    <property type="match status" value="1"/>
</dbReference>
<evidence type="ECO:0000313" key="2">
    <source>
        <dbReference type="EMBL" id="TLS50955.1"/>
    </source>
</evidence>